<organism evidence="1 2">
    <name type="scientific">Rhizobium leguminosarum</name>
    <dbReference type="NCBI Taxonomy" id="384"/>
    <lineage>
        <taxon>Bacteria</taxon>
        <taxon>Pseudomonadati</taxon>
        <taxon>Pseudomonadota</taxon>
        <taxon>Alphaproteobacteria</taxon>
        <taxon>Hyphomicrobiales</taxon>
        <taxon>Rhizobiaceae</taxon>
        <taxon>Rhizobium/Agrobacterium group</taxon>
        <taxon>Rhizobium</taxon>
    </lineage>
</organism>
<name>A0A1L3ZB68_RHILE</name>
<evidence type="ECO:0008006" key="3">
    <source>
        <dbReference type="Google" id="ProtNLM"/>
    </source>
</evidence>
<dbReference type="EMBL" id="CP018228">
    <property type="protein sequence ID" value="API52868.1"/>
    <property type="molecule type" value="Genomic_DNA"/>
</dbReference>
<dbReference type="Gene3D" id="3.40.1800.10">
    <property type="entry name" value="His-Me finger endonucleases"/>
    <property type="match status" value="1"/>
</dbReference>
<dbReference type="InterPro" id="IPR004211">
    <property type="entry name" value="Endonuclease_7"/>
</dbReference>
<dbReference type="InterPro" id="IPR044925">
    <property type="entry name" value="His-Me_finger_sf"/>
</dbReference>
<evidence type="ECO:0000313" key="1">
    <source>
        <dbReference type="EMBL" id="API52868.1"/>
    </source>
</evidence>
<dbReference type="Proteomes" id="UP000183050">
    <property type="component" value="Chromosome"/>
</dbReference>
<dbReference type="Pfam" id="PF02945">
    <property type="entry name" value="Endonuclease_7"/>
    <property type="match status" value="1"/>
</dbReference>
<dbReference type="RefSeq" id="WP_072639314.1">
    <property type="nucleotide sequence ID" value="NZ_CP018228.1"/>
</dbReference>
<sequence>MTKVNPTCGACGETKQPSDFYADRKKLNGLSSYCKVCCKAKAKAAYAANPERSYLAHREWVSKNPERIRAHKAKSAYGISHAEFKALPKVCVICGTEAGLCVDHNHQSGRVRGMLCGPCNKGLGFFRDNPTLLYRAADYILGVAKADIFEATYEAA</sequence>
<proteinExistence type="predicted"/>
<gene>
    <name evidence="1" type="ORF">BMW22_15695</name>
</gene>
<evidence type="ECO:0000313" key="2">
    <source>
        <dbReference type="Proteomes" id="UP000183050"/>
    </source>
</evidence>
<accession>A0A1L3ZB68</accession>
<protein>
    <recommendedName>
        <fullName evidence="3">Recombination endonuclease VII</fullName>
    </recommendedName>
</protein>
<dbReference type="AlphaFoldDB" id="A0A1L3ZB68"/>
<reference evidence="1 2" key="1">
    <citation type="submission" date="2016-11" db="EMBL/GenBank/DDBJ databases">
        <title>Rhizobium leguminosarum bv. viciae strain Vaf12 isolated from Vavilovia formosa root nodules from Russia, Dagestan.</title>
        <authorList>
            <person name="Kimeklis A."/>
        </authorList>
    </citation>
    <scope>NUCLEOTIDE SEQUENCE [LARGE SCALE GENOMIC DNA]</scope>
    <source>
        <strain evidence="1 2">Vaf-108</strain>
    </source>
</reference>
<dbReference type="SUPFAM" id="SSF54060">
    <property type="entry name" value="His-Me finger endonucleases"/>
    <property type="match status" value="1"/>
</dbReference>
<dbReference type="InterPro" id="IPR038563">
    <property type="entry name" value="Endonuclease_7_sf"/>
</dbReference>